<comment type="subcellular location">
    <subcellularLocation>
        <location evidence="2">Secreted</location>
    </subcellularLocation>
</comment>
<dbReference type="EMBL" id="CP059322">
    <property type="protein sequence ID" value="QLQ36539.1"/>
    <property type="molecule type" value="Genomic_DNA"/>
</dbReference>
<comment type="similarity">
    <text evidence="2">Belongs to the polysaccharide lyase 1 family.</text>
</comment>
<keyword evidence="2" id="KW-0119">Carbohydrate metabolism</keyword>
<gene>
    <name evidence="7" type="ORF">H1D33_25150</name>
</gene>
<feature type="signal peptide" evidence="4">
    <location>
        <begin position="1"/>
        <end position="37"/>
    </location>
</feature>
<accession>A0A7L6B3Q2</accession>
<keyword evidence="4" id="KW-0732">Signal</keyword>
<dbReference type="InterPro" id="IPR035992">
    <property type="entry name" value="Ricin_B-like_lectins"/>
</dbReference>
<dbReference type="PANTHER" id="PTHR31683:SF18">
    <property type="entry name" value="PECTATE LYASE 21-RELATED"/>
    <property type="match status" value="1"/>
</dbReference>
<dbReference type="PANTHER" id="PTHR31683">
    <property type="entry name" value="PECTATE LYASE 18-RELATED"/>
    <property type="match status" value="1"/>
</dbReference>
<keyword evidence="2" id="KW-0964">Secreted</keyword>
<dbReference type="CDD" id="cd00161">
    <property type="entry name" value="beta-trefoil_Ricin-like"/>
    <property type="match status" value="1"/>
</dbReference>
<dbReference type="Gene3D" id="2.80.10.50">
    <property type="match status" value="2"/>
</dbReference>
<dbReference type="InterPro" id="IPR002022">
    <property type="entry name" value="Pec_lyase"/>
</dbReference>
<evidence type="ECO:0000256" key="4">
    <source>
        <dbReference type="SAM" id="SignalP"/>
    </source>
</evidence>
<evidence type="ECO:0000256" key="1">
    <source>
        <dbReference type="ARBA" id="ARBA00023239"/>
    </source>
</evidence>
<dbReference type="AlphaFoldDB" id="A0A7L6B3Q2"/>
<dbReference type="InterPro" id="IPR011050">
    <property type="entry name" value="Pectin_lyase_fold/virulence"/>
</dbReference>
<dbReference type="InterPro" id="IPR000772">
    <property type="entry name" value="Ricin_B_lectin"/>
</dbReference>
<dbReference type="GO" id="GO:0030570">
    <property type="term" value="F:pectate lyase activity"/>
    <property type="evidence" value="ECO:0007669"/>
    <property type="project" value="InterPro"/>
</dbReference>
<dbReference type="PROSITE" id="PS50231">
    <property type="entry name" value="RICIN_B_LECTIN"/>
    <property type="match status" value="1"/>
</dbReference>
<feature type="chain" id="PRO_5029522181" evidence="4">
    <location>
        <begin position="38"/>
        <end position="494"/>
    </location>
</feature>
<feature type="domain" description="Ricin B lectin" evidence="5">
    <location>
        <begin position="43"/>
        <end position="181"/>
    </location>
</feature>
<feature type="compositionally biased region" description="Pro residues" evidence="3">
    <location>
        <begin position="188"/>
        <end position="197"/>
    </location>
</feature>
<evidence type="ECO:0000313" key="7">
    <source>
        <dbReference type="EMBL" id="QLQ36539.1"/>
    </source>
</evidence>
<protein>
    <submittedName>
        <fullName evidence="7">RICIN domain-containing protein</fullName>
    </submittedName>
</protein>
<dbReference type="Pfam" id="PF14200">
    <property type="entry name" value="RicinB_lectin_2"/>
    <property type="match status" value="2"/>
</dbReference>
<organism evidence="7 8">
    <name type="scientific">Micromonospora robiginosa</name>
    <dbReference type="NCBI Taxonomy" id="2749844"/>
    <lineage>
        <taxon>Bacteria</taxon>
        <taxon>Bacillati</taxon>
        <taxon>Actinomycetota</taxon>
        <taxon>Actinomycetes</taxon>
        <taxon>Micromonosporales</taxon>
        <taxon>Micromonosporaceae</taxon>
        <taxon>Micromonospora</taxon>
    </lineage>
</organism>
<dbReference type="InterPro" id="IPR012334">
    <property type="entry name" value="Pectin_lyas_fold"/>
</dbReference>
<dbReference type="Proteomes" id="UP000510844">
    <property type="component" value="Chromosome"/>
</dbReference>
<name>A0A7L6B3Q2_9ACTN</name>
<feature type="domain" description="Pectate lyase" evidence="6">
    <location>
        <begin position="217"/>
        <end position="432"/>
    </location>
</feature>
<keyword evidence="8" id="KW-1185">Reference proteome</keyword>
<evidence type="ECO:0000259" key="6">
    <source>
        <dbReference type="SMART" id="SM00656"/>
    </source>
</evidence>
<evidence type="ECO:0000256" key="3">
    <source>
        <dbReference type="SAM" id="MobiDB-lite"/>
    </source>
</evidence>
<dbReference type="SUPFAM" id="SSF51126">
    <property type="entry name" value="Pectin lyase-like"/>
    <property type="match status" value="1"/>
</dbReference>
<dbReference type="Gene3D" id="2.160.20.10">
    <property type="entry name" value="Single-stranded right-handed beta-helix, Pectin lyase-like"/>
    <property type="match status" value="1"/>
</dbReference>
<dbReference type="SUPFAM" id="SSF50370">
    <property type="entry name" value="Ricin B-like lectins"/>
    <property type="match status" value="1"/>
</dbReference>
<sequence length="494" mass="52230">MSSRRLSGRRAAVTSSAVAAALAVPVAVVALVGPADAATPTAGGTYTLANGASGKCIVVTGAGTDNGVRLAQVACDAGAPAQQFRAVSQNGAYGLTNLNSGKCIDVPNYSSTTGEQLWQWTCGTSTNQTWTLTPSSVADKFLIRSNLNNLCIANKDGSTAGNNPIIQEPCADTARMQWRFNPVGSTPTNPPTTPPSSGPYANAPDGFAGAAGTTGGAGGTTVTVTNQADLERYASASTPHVIRVGAAITISPYGKEIPVKSNKTIVGVGRGGQIVNGGFNLGTGTSNVIIRNLTIRDTRMTSDDPDDKDFDYDGIQMDTANRIWIDHNQIVRMNDGLIDSRKDTTNLTVSWNVIAEGNKAFGIGWTTNVTARITIHHNWIHDTNVRNPSTDNVQYAHLYNNYMQNVRGYGNYSRGATKMVIENTYYDTVKDPYYRDDAAELRQSGSVCVACTGQRETGGSAFTPSSFYSYRLDPAADVPALLRTYAGPQAAIGQ</sequence>
<dbReference type="Pfam" id="PF00544">
    <property type="entry name" value="Pectate_lyase_4"/>
    <property type="match status" value="1"/>
</dbReference>
<reference evidence="7 8" key="2">
    <citation type="journal article" date="2021" name="Mar. Drugs">
        <title>A New Micromonospora Strain with Antibiotic Activity Isolated from the Microbiome of a Mid-Atlantic Deep-Sea Sponge.</title>
        <authorList>
            <person name="Back C.R."/>
            <person name="Stennett H.L."/>
            <person name="Williams S.E."/>
            <person name="Wang L."/>
            <person name="Ojeda Gomez J."/>
            <person name="Abdulle O.M."/>
            <person name="Duffy T."/>
            <person name="Neal C."/>
            <person name="Mantell J."/>
            <person name="Jepson M.A."/>
            <person name="Hendry K.R."/>
            <person name="Powell D."/>
            <person name="Stach J.E.M."/>
            <person name="Essex-Lopresti A.E."/>
            <person name="Willis C.L."/>
            <person name="Curnow P."/>
            <person name="Race P.R."/>
        </authorList>
    </citation>
    <scope>NUCLEOTIDE SEQUENCE [LARGE SCALE GENOMIC DNA]</scope>
    <source>
        <strain evidence="7 8">28ISP2-46</strain>
    </source>
</reference>
<evidence type="ECO:0000313" key="8">
    <source>
        <dbReference type="Proteomes" id="UP000510844"/>
    </source>
</evidence>
<dbReference type="KEGG" id="mfeu:H1D33_25150"/>
<keyword evidence="1 2" id="KW-0456">Lyase</keyword>
<evidence type="ECO:0000256" key="2">
    <source>
        <dbReference type="RuleBase" id="RU361173"/>
    </source>
</evidence>
<feature type="region of interest" description="Disordered" evidence="3">
    <location>
        <begin position="180"/>
        <end position="214"/>
    </location>
</feature>
<evidence type="ECO:0000259" key="5">
    <source>
        <dbReference type="SMART" id="SM00458"/>
    </source>
</evidence>
<dbReference type="SMART" id="SM00656">
    <property type="entry name" value="Amb_all"/>
    <property type="match status" value="1"/>
</dbReference>
<dbReference type="InterPro" id="IPR045032">
    <property type="entry name" value="PEL"/>
</dbReference>
<dbReference type="RefSeq" id="WP_181569054.1">
    <property type="nucleotide sequence ID" value="NZ_CP059322.2"/>
</dbReference>
<dbReference type="SMART" id="SM00458">
    <property type="entry name" value="RICIN"/>
    <property type="match status" value="1"/>
</dbReference>
<dbReference type="GO" id="GO:0000272">
    <property type="term" value="P:polysaccharide catabolic process"/>
    <property type="evidence" value="ECO:0007669"/>
    <property type="project" value="UniProtKB-KW"/>
</dbReference>
<proteinExistence type="inferred from homology"/>
<reference evidence="8" key="1">
    <citation type="submission" date="2020-07" db="EMBL/GenBank/DDBJ databases">
        <title>A new Micromonospora strain with potent antibiotic activity isolated from the microbiome of a mid-Atlantic deep-sea sponge.</title>
        <authorList>
            <person name="Back C.R."/>
            <person name="Stennett H.L."/>
            <person name="Williams S.E."/>
            <person name="Wang L."/>
            <person name="Ojeda Gomez J."/>
            <person name="Abdulle O.M."/>
            <person name="Duffy T."/>
            <person name="Hendry K.R."/>
            <person name="Powell D."/>
            <person name="Stach J.E."/>
            <person name="Essex-Lopresti A.E."/>
            <person name="Willis C.L."/>
            <person name="Curnow P."/>
            <person name="Race P.R."/>
        </authorList>
    </citation>
    <scope>NUCLEOTIDE SEQUENCE [LARGE SCALE GENOMIC DNA]</scope>
    <source>
        <strain evidence="8">28ISP2-46</strain>
    </source>
</reference>
<keyword evidence="2" id="KW-0624">Polysaccharide degradation</keyword>
<dbReference type="GO" id="GO:0005576">
    <property type="term" value="C:extracellular region"/>
    <property type="evidence" value="ECO:0007669"/>
    <property type="project" value="UniProtKB-SubCell"/>
</dbReference>